<dbReference type="InterPro" id="IPR016192">
    <property type="entry name" value="APOBEC/CMP_deaminase_Zn-bd"/>
</dbReference>
<dbReference type="GO" id="GO:0004132">
    <property type="term" value="F:dCMP deaminase activity"/>
    <property type="evidence" value="ECO:0007669"/>
    <property type="project" value="UniProtKB-EC"/>
</dbReference>
<evidence type="ECO:0000256" key="8">
    <source>
        <dbReference type="ARBA" id="ARBA00041763"/>
    </source>
</evidence>
<evidence type="ECO:0000259" key="10">
    <source>
        <dbReference type="PROSITE" id="PS51747"/>
    </source>
</evidence>
<evidence type="ECO:0000256" key="1">
    <source>
        <dbReference type="ARBA" id="ARBA00001947"/>
    </source>
</evidence>
<protein>
    <recommendedName>
        <fullName evidence="8">dCMP deaminase</fullName>
        <ecNumber evidence="7">3.5.4.12</ecNumber>
    </recommendedName>
    <alternativeName>
        <fullName evidence="8">dCMP deaminase</fullName>
    </alternativeName>
</protein>
<feature type="region of interest" description="Disordered" evidence="9">
    <location>
        <begin position="144"/>
        <end position="205"/>
    </location>
</feature>
<dbReference type="GO" id="GO:0008270">
    <property type="term" value="F:zinc ion binding"/>
    <property type="evidence" value="ECO:0007669"/>
    <property type="project" value="InterPro"/>
</dbReference>
<dbReference type="GO" id="GO:0009165">
    <property type="term" value="P:nucleotide biosynthetic process"/>
    <property type="evidence" value="ECO:0007669"/>
    <property type="project" value="UniProtKB-KW"/>
</dbReference>
<dbReference type="InterPro" id="IPR027417">
    <property type="entry name" value="P-loop_NTPase"/>
</dbReference>
<evidence type="ECO:0000313" key="12">
    <source>
        <dbReference type="Proteomes" id="UP000777482"/>
    </source>
</evidence>
<dbReference type="InterPro" id="IPR015517">
    <property type="entry name" value="dCMP_deaminase-rel"/>
</dbReference>
<dbReference type="OrthoDB" id="6710946at2759"/>
<evidence type="ECO:0000256" key="2">
    <source>
        <dbReference type="ARBA" id="ARBA00006576"/>
    </source>
</evidence>
<reference evidence="11 12" key="1">
    <citation type="submission" date="2020-11" db="EMBL/GenBank/DDBJ databases">
        <title>Kefir isolates.</title>
        <authorList>
            <person name="Marcisauskas S."/>
            <person name="Kim Y."/>
            <person name="Blasche S."/>
        </authorList>
    </citation>
    <scope>NUCLEOTIDE SEQUENCE [LARGE SCALE GENOMIC DNA]</scope>
    <source>
        <strain evidence="11 12">KR</strain>
    </source>
</reference>
<comment type="caution">
    <text evidence="11">The sequence shown here is derived from an EMBL/GenBank/DDBJ whole genome shotgun (WGS) entry which is preliminary data.</text>
</comment>
<dbReference type="PANTHER" id="PTHR11086:SF18">
    <property type="entry name" value="DEOXYCYTIDYLATE DEAMINASE"/>
    <property type="match status" value="1"/>
</dbReference>
<comment type="similarity">
    <text evidence="2">Belongs to the cytidine and deoxycytidylate deaminase family.</text>
</comment>
<dbReference type="SUPFAM" id="SSF52540">
    <property type="entry name" value="P-loop containing nucleoside triphosphate hydrolases"/>
    <property type="match status" value="1"/>
</dbReference>
<keyword evidence="12" id="KW-1185">Reference proteome</keyword>
<evidence type="ECO:0000313" key="11">
    <source>
        <dbReference type="EMBL" id="KAG0667652.1"/>
    </source>
</evidence>
<keyword evidence="5" id="KW-0378">Hydrolase</keyword>
<dbReference type="Gene3D" id="3.40.140.10">
    <property type="entry name" value="Cytidine Deaminase, domain 2"/>
    <property type="match status" value="1"/>
</dbReference>
<dbReference type="CDD" id="cd01286">
    <property type="entry name" value="deoxycytidylate_deaminase"/>
    <property type="match status" value="1"/>
</dbReference>
<feature type="domain" description="CMP/dCMP-type deaminase" evidence="10">
    <location>
        <begin position="252"/>
        <end position="426"/>
    </location>
</feature>
<dbReference type="EC" id="3.5.4.12" evidence="7"/>
<evidence type="ECO:0000256" key="5">
    <source>
        <dbReference type="ARBA" id="ARBA00022801"/>
    </source>
</evidence>
<dbReference type="InterPro" id="IPR035105">
    <property type="entry name" value="Deoxycytidylate_deaminase_dom"/>
</dbReference>
<dbReference type="Pfam" id="PF00383">
    <property type="entry name" value="dCMP_cyt_deam_1"/>
    <property type="match status" value="1"/>
</dbReference>
<evidence type="ECO:0000256" key="4">
    <source>
        <dbReference type="ARBA" id="ARBA00022727"/>
    </source>
</evidence>
<feature type="compositionally biased region" description="Polar residues" evidence="9">
    <location>
        <begin position="189"/>
        <end position="204"/>
    </location>
</feature>
<dbReference type="AlphaFoldDB" id="A0A9P6W9D2"/>
<proteinExistence type="inferred from homology"/>
<evidence type="ECO:0000256" key="3">
    <source>
        <dbReference type="ARBA" id="ARBA00022723"/>
    </source>
</evidence>
<dbReference type="PROSITE" id="PS00903">
    <property type="entry name" value="CYT_DCMP_DEAMINASES_1"/>
    <property type="match status" value="1"/>
</dbReference>
<dbReference type="Proteomes" id="UP000777482">
    <property type="component" value="Unassembled WGS sequence"/>
</dbReference>
<name>A0A9P6W9D2_RHOMI</name>
<keyword evidence="3" id="KW-0479">Metal-binding</keyword>
<keyword evidence="4" id="KW-0545">Nucleotide biosynthesis</keyword>
<dbReference type="GO" id="GO:0005737">
    <property type="term" value="C:cytoplasm"/>
    <property type="evidence" value="ECO:0007669"/>
    <property type="project" value="TreeGrafter"/>
</dbReference>
<dbReference type="PANTHER" id="PTHR11086">
    <property type="entry name" value="DEOXYCYTIDYLATE DEAMINASE-RELATED"/>
    <property type="match status" value="1"/>
</dbReference>
<evidence type="ECO:0000256" key="6">
    <source>
        <dbReference type="ARBA" id="ARBA00022833"/>
    </source>
</evidence>
<gene>
    <name evidence="11" type="primary">DCD1</name>
    <name evidence="11" type="ORF">C6P46_000189</name>
</gene>
<dbReference type="InterPro" id="IPR002125">
    <property type="entry name" value="CMP_dCMP_dom"/>
</dbReference>
<feature type="region of interest" description="Disordered" evidence="9">
    <location>
        <begin position="314"/>
        <end position="345"/>
    </location>
</feature>
<comment type="cofactor">
    <cofactor evidence="1">
        <name>Zn(2+)</name>
        <dbReference type="ChEBI" id="CHEBI:29105"/>
    </cofactor>
</comment>
<evidence type="ECO:0000256" key="9">
    <source>
        <dbReference type="SAM" id="MobiDB-lite"/>
    </source>
</evidence>
<sequence length="444" mass="47371">MLICLVGPPQAGKNSLADHLVAQHGYERVHLGSSSPHLEPGSYASSSDFLDHATRTWRRNYVTTDLISKAKLVEFAKRPFVAIVAVDAPLGTRFKRAVAAARARGDMEPSLEDFVARDDLLYHGTLPSPAAPNDALARLDLAESDEQPATPSKAARLTPSSDAPPSPSPSPARQLTPIPFPELLRNHPRSSATITNGSSATSDCTHPAAVDDTTLAAILPLAHLTLPNPYPSLAPFLSSFSLPILSELLRPSWDTYFMLLASLASLRSNCMKRRVGAVLVREKRVVSTGYNGTPRGVRNCGEGGCGRCNSHGDGWGDDPEPSRGEGDVFSNGDNGGGGERRPAAANGARNLSRIGEALDECLCLHAEENALLEAGRQRVSGGGTEGAVLYCNTCPCLRCTVKIVQCGVKEVIYSLSYSMDAASRRVMEEAGVVLRQIPQPAFPR</sequence>
<accession>A0A9P6W9D2</accession>
<dbReference type="InterPro" id="IPR016193">
    <property type="entry name" value="Cytidine_deaminase-like"/>
</dbReference>
<evidence type="ECO:0000256" key="7">
    <source>
        <dbReference type="ARBA" id="ARBA00038938"/>
    </source>
</evidence>
<organism evidence="11 12">
    <name type="scientific">Rhodotorula mucilaginosa</name>
    <name type="common">Yeast</name>
    <name type="synonym">Rhodotorula rubra</name>
    <dbReference type="NCBI Taxonomy" id="5537"/>
    <lineage>
        <taxon>Eukaryota</taxon>
        <taxon>Fungi</taxon>
        <taxon>Dikarya</taxon>
        <taxon>Basidiomycota</taxon>
        <taxon>Pucciniomycotina</taxon>
        <taxon>Microbotryomycetes</taxon>
        <taxon>Sporidiobolales</taxon>
        <taxon>Sporidiobolaceae</taxon>
        <taxon>Rhodotorula</taxon>
    </lineage>
</organism>
<dbReference type="PROSITE" id="PS51747">
    <property type="entry name" value="CYT_DCMP_DEAMINASES_2"/>
    <property type="match status" value="1"/>
</dbReference>
<dbReference type="EMBL" id="PUHQ01000001">
    <property type="protein sequence ID" value="KAG0667652.1"/>
    <property type="molecule type" value="Genomic_DNA"/>
</dbReference>
<keyword evidence="6" id="KW-0862">Zinc</keyword>
<dbReference type="SUPFAM" id="SSF53927">
    <property type="entry name" value="Cytidine deaminase-like"/>
    <property type="match status" value="1"/>
</dbReference>